<evidence type="ECO:0000256" key="7">
    <source>
        <dbReference type="ARBA" id="ARBA00023212"/>
    </source>
</evidence>
<dbReference type="FunFam" id="1.10.238.10:FF:000178">
    <property type="entry name" value="Calmodulin-2 A"/>
    <property type="match status" value="1"/>
</dbReference>
<keyword evidence="5" id="KW-0677">Repeat</keyword>
<evidence type="ECO:0000256" key="2">
    <source>
        <dbReference type="ARBA" id="ARBA00005253"/>
    </source>
</evidence>
<keyword evidence="6" id="KW-0106">Calcium</keyword>
<evidence type="ECO:0000256" key="6">
    <source>
        <dbReference type="ARBA" id="ARBA00022837"/>
    </source>
</evidence>
<comment type="caution">
    <text evidence="10">The sequence shown here is derived from an EMBL/GenBank/DDBJ whole genome shotgun (WGS) entry which is preliminary data.</text>
</comment>
<dbReference type="GO" id="GO:0016460">
    <property type="term" value="C:myosin II complex"/>
    <property type="evidence" value="ECO:0007669"/>
    <property type="project" value="TreeGrafter"/>
</dbReference>
<reference evidence="10" key="1">
    <citation type="submission" date="2023-07" db="EMBL/GenBank/DDBJ databases">
        <authorList>
            <consortium name="AG Swart"/>
            <person name="Singh M."/>
            <person name="Singh A."/>
            <person name="Seah K."/>
            <person name="Emmerich C."/>
        </authorList>
    </citation>
    <scope>NUCLEOTIDE SEQUENCE</scope>
    <source>
        <strain evidence="10">DP1</strain>
    </source>
</reference>
<name>A0AAD1Y0G5_EUPCR</name>
<evidence type="ECO:0000256" key="3">
    <source>
        <dbReference type="ARBA" id="ARBA00022490"/>
    </source>
</evidence>
<evidence type="ECO:0000256" key="1">
    <source>
        <dbReference type="ARBA" id="ARBA00004245"/>
    </source>
</evidence>
<proteinExistence type="inferred from homology"/>
<keyword evidence="4" id="KW-0479">Metal-binding</keyword>
<feature type="domain" description="EF-hand" evidence="9">
    <location>
        <begin position="48"/>
        <end position="83"/>
    </location>
</feature>
<evidence type="ECO:0000313" key="10">
    <source>
        <dbReference type="EMBL" id="CAI2382209.1"/>
    </source>
</evidence>
<feature type="domain" description="EF-hand" evidence="9">
    <location>
        <begin position="85"/>
        <end position="120"/>
    </location>
</feature>
<evidence type="ECO:0000313" key="11">
    <source>
        <dbReference type="Proteomes" id="UP001295684"/>
    </source>
</evidence>
<dbReference type="GO" id="GO:0005509">
    <property type="term" value="F:calcium ion binding"/>
    <property type="evidence" value="ECO:0007669"/>
    <property type="project" value="InterPro"/>
</dbReference>
<comment type="subcellular location">
    <subcellularLocation>
        <location evidence="1">Cytoplasm</location>
        <location evidence="1">Cytoskeleton</location>
    </subcellularLocation>
</comment>
<comment type="function">
    <text evidence="8">Plays a fundamental role in microtubule organizing center structure and function. Component of the infraciliary lattice (ICL) and the ciliary basal bodies.</text>
</comment>
<dbReference type="PROSITE" id="PS00018">
    <property type="entry name" value="EF_HAND_1"/>
    <property type="match status" value="3"/>
</dbReference>
<dbReference type="InterPro" id="IPR050230">
    <property type="entry name" value="CALM/Myosin/TropC-like"/>
</dbReference>
<dbReference type="InterPro" id="IPR002048">
    <property type="entry name" value="EF_hand_dom"/>
</dbReference>
<dbReference type="Gene3D" id="1.10.238.10">
    <property type="entry name" value="EF-hand"/>
    <property type="match status" value="2"/>
</dbReference>
<evidence type="ECO:0000256" key="8">
    <source>
        <dbReference type="ARBA" id="ARBA00025692"/>
    </source>
</evidence>
<dbReference type="InterPro" id="IPR018247">
    <property type="entry name" value="EF_Hand_1_Ca_BS"/>
</dbReference>
<comment type="similarity">
    <text evidence="2">Belongs to the centrin family.</text>
</comment>
<dbReference type="EMBL" id="CAMPGE010024363">
    <property type="protein sequence ID" value="CAI2382209.1"/>
    <property type="molecule type" value="Genomic_DNA"/>
</dbReference>
<sequence>MNRGTDNRQGGISQDICSQHFLNFDRNGDGYITTSELGSCLRSLGFHIDESQLKELVDEFDRNHDGKVKFDEFYHVVNIRMQTPLTEEEIKEAFILFDKDNNGKVTAAELKNALMSWGEKLTEDQVNEFIEDADTNGDGELDITELVRILKSQQA</sequence>
<dbReference type="InterPro" id="IPR011992">
    <property type="entry name" value="EF-hand-dom_pair"/>
</dbReference>
<evidence type="ECO:0000259" key="9">
    <source>
        <dbReference type="PROSITE" id="PS50222"/>
    </source>
</evidence>
<evidence type="ECO:0000256" key="4">
    <source>
        <dbReference type="ARBA" id="ARBA00022723"/>
    </source>
</evidence>
<evidence type="ECO:0000256" key="5">
    <source>
        <dbReference type="ARBA" id="ARBA00022737"/>
    </source>
</evidence>
<keyword evidence="7" id="KW-0206">Cytoskeleton</keyword>
<keyword evidence="3" id="KW-0963">Cytoplasm</keyword>
<dbReference type="PROSITE" id="PS50222">
    <property type="entry name" value="EF_HAND_2"/>
    <property type="match status" value="4"/>
</dbReference>
<dbReference type="SMART" id="SM00054">
    <property type="entry name" value="EFh"/>
    <property type="match status" value="4"/>
</dbReference>
<dbReference type="SUPFAM" id="SSF47473">
    <property type="entry name" value="EF-hand"/>
    <property type="match status" value="1"/>
</dbReference>
<organism evidence="10 11">
    <name type="scientific">Euplotes crassus</name>
    <dbReference type="NCBI Taxonomy" id="5936"/>
    <lineage>
        <taxon>Eukaryota</taxon>
        <taxon>Sar</taxon>
        <taxon>Alveolata</taxon>
        <taxon>Ciliophora</taxon>
        <taxon>Intramacronucleata</taxon>
        <taxon>Spirotrichea</taxon>
        <taxon>Hypotrichia</taxon>
        <taxon>Euplotida</taxon>
        <taxon>Euplotidae</taxon>
        <taxon>Moneuplotes</taxon>
    </lineage>
</organism>
<dbReference type="AlphaFoldDB" id="A0AAD1Y0G5"/>
<protein>
    <recommendedName>
        <fullName evidence="9">EF-hand domain-containing protein</fullName>
    </recommendedName>
</protein>
<dbReference type="Pfam" id="PF13499">
    <property type="entry name" value="EF-hand_7"/>
    <property type="match status" value="2"/>
</dbReference>
<feature type="domain" description="EF-hand" evidence="9">
    <location>
        <begin position="12"/>
        <end position="47"/>
    </location>
</feature>
<gene>
    <name evidence="10" type="ORF">ECRASSUSDP1_LOCUS23679</name>
</gene>
<accession>A0AAD1Y0G5</accession>
<dbReference type="Proteomes" id="UP001295684">
    <property type="component" value="Unassembled WGS sequence"/>
</dbReference>
<feature type="domain" description="EF-hand" evidence="9">
    <location>
        <begin position="121"/>
        <end position="155"/>
    </location>
</feature>
<dbReference type="PANTHER" id="PTHR23048">
    <property type="entry name" value="MYOSIN LIGHT CHAIN 1, 3"/>
    <property type="match status" value="1"/>
</dbReference>
<dbReference type="CDD" id="cd00051">
    <property type="entry name" value="EFh"/>
    <property type="match status" value="1"/>
</dbReference>
<keyword evidence="11" id="KW-1185">Reference proteome</keyword>
<dbReference type="PANTHER" id="PTHR23048:SF59">
    <property type="entry name" value="EF-HAND SUPERFAMILY PROTEIN"/>
    <property type="match status" value="1"/>
</dbReference>